<gene>
    <name evidence="2" type="ORF">LB359_19460</name>
</gene>
<feature type="non-terminal residue" evidence="2">
    <location>
        <position position="1"/>
    </location>
</feature>
<reference evidence="2" key="2">
    <citation type="submission" date="2023-08" db="EMBL/GenBank/DDBJ databases">
        <authorList>
            <person name="Zhao H."/>
            <person name="Wang X."/>
        </authorList>
    </citation>
    <scope>NUCLEOTIDE SEQUENCE</scope>
    <source>
        <strain evidence="2">NC-4</strain>
    </source>
</reference>
<evidence type="ECO:0000259" key="1">
    <source>
        <dbReference type="Pfam" id="PF04738"/>
    </source>
</evidence>
<dbReference type="InterPro" id="IPR006827">
    <property type="entry name" value="Lant_deHydtase_N"/>
</dbReference>
<protein>
    <submittedName>
        <fullName evidence="2">Lantibiotic dehydratase family protein</fullName>
    </submittedName>
</protein>
<organism evidence="2 3">
    <name type="scientific">Staphylococcus aureus</name>
    <dbReference type="NCBI Taxonomy" id="1280"/>
    <lineage>
        <taxon>Bacteria</taxon>
        <taxon>Bacillati</taxon>
        <taxon>Bacillota</taxon>
        <taxon>Bacilli</taxon>
        <taxon>Bacillales</taxon>
        <taxon>Staphylococcaceae</taxon>
        <taxon>Staphylococcus</taxon>
    </lineage>
</organism>
<comment type="caution">
    <text evidence="2">The sequence shown here is derived from an EMBL/GenBank/DDBJ whole genome shotgun (WGS) entry which is preliminary data.</text>
</comment>
<dbReference type="Pfam" id="PF04738">
    <property type="entry name" value="Lant_dehydr_N"/>
    <property type="match status" value="1"/>
</dbReference>
<reference evidence="2" key="1">
    <citation type="journal article" date="2021" name="Front Med (Lausanne)">
        <title>The Prevalence and Determinants of Fusidic Acid Resistance Among Methicillin-Resistant Staphylococcus aureus Clinical Isolates in China.</title>
        <authorList>
            <person name="Zhao H."/>
            <person name="Wang X."/>
            <person name="Wang B."/>
            <person name="Xu Y."/>
            <person name="Rao L."/>
            <person name="Wan B."/>
            <person name="Guo Y."/>
            <person name="Wu X."/>
            <person name="Yu J."/>
            <person name="Chen L."/>
            <person name="Li M."/>
            <person name="Yu F."/>
        </authorList>
    </citation>
    <scope>NUCLEOTIDE SEQUENCE</scope>
    <source>
        <strain evidence="2">NC-4</strain>
    </source>
</reference>
<evidence type="ECO:0000313" key="2">
    <source>
        <dbReference type="EMBL" id="MCE3364397.1"/>
    </source>
</evidence>
<proteinExistence type="predicted"/>
<sequence length="71" mass="8260">NLKVIWNSKAHIINDRIYLNEQSAIYLNNNKDTSFSIKNSELLVFIKTTVTNNNITFSNLAEKINQEFEIN</sequence>
<name>A0AAW4YDA1_STAAU</name>
<accession>A0AAW4YDA1</accession>
<dbReference type="EMBL" id="JAIUEN010000800">
    <property type="protein sequence ID" value="MCE3364397.1"/>
    <property type="molecule type" value="Genomic_DNA"/>
</dbReference>
<dbReference type="Proteomes" id="UP001200271">
    <property type="component" value="Unassembled WGS sequence"/>
</dbReference>
<dbReference type="AlphaFoldDB" id="A0AAW4YDA1"/>
<feature type="domain" description="Lantibiotic dehydratase N-terminal" evidence="1">
    <location>
        <begin position="2"/>
        <end position="69"/>
    </location>
</feature>
<feature type="non-terminal residue" evidence="2">
    <location>
        <position position="71"/>
    </location>
</feature>
<evidence type="ECO:0000313" key="3">
    <source>
        <dbReference type="Proteomes" id="UP001200271"/>
    </source>
</evidence>